<keyword evidence="3 6" id="KW-0812">Transmembrane</keyword>
<feature type="transmembrane region" description="Helical" evidence="6">
    <location>
        <begin position="371"/>
        <end position="395"/>
    </location>
</feature>
<keyword evidence="4 6" id="KW-1133">Transmembrane helix</keyword>
<proteinExistence type="predicted"/>
<feature type="transmembrane region" description="Helical" evidence="6">
    <location>
        <begin position="310"/>
        <end position="329"/>
    </location>
</feature>
<dbReference type="PROSITE" id="PS00216">
    <property type="entry name" value="SUGAR_TRANSPORT_1"/>
    <property type="match status" value="1"/>
</dbReference>
<keyword evidence="5 6" id="KW-0472">Membrane</keyword>
<dbReference type="AlphaFoldDB" id="A0A7X1ZFJ3"/>
<evidence type="ECO:0000256" key="3">
    <source>
        <dbReference type="ARBA" id="ARBA00022692"/>
    </source>
</evidence>
<evidence type="ECO:0000256" key="5">
    <source>
        <dbReference type="ARBA" id="ARBA00023136"/>
    </source>
</evidence>
<dbReference type="OrthoDB" id="7841035at2"/>
<feature type="transmembrane region" description="Helical" evidence="6">
    <location>
        <begin position="341"/>
        <end position="359"/>
    </location>
</feature>
<reference evidence="8 9" key="1">
    <citation type="submission" date="2019-10" db="EMBL/GenBank/DDBJ databases">
        <title>Draft whole-genome sequence of the purple nonsulfur photosynthetic bacterium Roseospira navarrensis DSM 15114.</title>
        <authorList>
            <person name="Kyndt J.A."/>
            <person name="Meyer T.E."/>
        </authorList>
    </citation>
    <scope>NUCLEOTIDE SEQUENCE [LARGE SCALE GENOMIC DNA]</scope>
    <source>
        <strain evidence="8 9">DSM 15114</strain>
    </source>
</reference>
<feature type="transmembrane region" description="Helical" evidence="6">
    <location>
        <begin position="82"/>
        <end position="108"/>
    </location>
</feature>
<dbReference type="SUPFAM" id="SSF103473">
    <property type="entry name" value="MFS general substrate transporter"/>
    <property type="match status" value="1"/>
</dbReference>
<keyword evidence="2" id="KW-1003">Cell membrane</keyword>
<feature type="transmembrane region" description="Helical" evidence="6">
    <location>
        <begin position="141"/>
        <end position="164"/>
    </location>
</feature>
<dbReference type="RefSeq" id="WP_153344174.1">
    <property type="nucleotide sequence ID" value="NZ_WIVE01000032.1"/>
</dbReference>
<evidence type="ECO:0000256" key="1">
    <source>
        <dbReference type="ARBA" id="ARBA00004651"/>
    </source>
</evidence>
<feature type="domain" description="Major facilitator superfamily (MFS) profile" evidence="7">
    <location>
        <begin position="16"/>
        <end position="401"/>
    </location>
</feature>
<feature type="transmembrane region" description="Helical" evidence="6">
    <location>
        <begin position="12"/>
        <end position="29"/>
    </location>
</feature>
<comment type="subcellular location">
    <subcellularLocation>
        <location evidence="1">Cell membrane</location>
        <topology evidence="1">Multi-pass membrane protein</topology>
    </subcellularLocation>
</comment>
<feature type="transmembrane region" description="Helical" evidence="6">
    <location>
        <begin position="170"/>
        <end position="187"/>
    </location>
</feature>
<dbReference type="Pfam" id="PF07690">
    <property type="entry name" value="MFS_1"/>
    <property type="match status" value="1"/>
</dbReference>
<dbReference type="PANTHER" id="PTHR43124:SF3">
    <property type="entry name" value="CHLORAMPHENICOL EFFLUX PUMP RV0191"/>
    <property type="match status" value="1"/>
</dbReference>
<evidence type="ECO:0000256" key="2">
    <source>
        <dbReference type="ARBA" id="ARBA00022475"/>
    </source>
</evidence>
<dbReference type="Proteomes" id="UP000434582">
    <property type="component" value="Unassembled WGS sequence"/>
</dbReference>
<dbReference type="PROSITE" id="PS50850">
    <property type="entry name" value="MFS"/>
    <property type="match status" value="1"/>
</dbReference>
<comment type="caution">
    <text evidence="8">The sequence shown here is derived from an EMBL/GenBank/DDBJ whole genome shotgun (WGS) entry which is preliminary data.</text>
</comment>
<accession>A0A7X1ZFJ3</accession>
<evidence type="ECO:0000256" key="4">
    <source>
        <dbReference type="ARBA" id="ARBA00022989"/>
    </source>
</evidence>
<evidence type="ECO:0000313" key="8">
    <source>
        <dbReference type="EMBL" id="MQX37069.1"/>
    </source>
</evidence>
<dbReference type="InterPro" id="IPR020846">
    <property type="entry name" value="MFS_dom"/>
</dbReference>
<dbReference type="EMBL" id="WIVE01000032">
    <property type="protein sequence ID" value="MQX37069.1"/>
    <property type="molecule type" value="Genomic_DNA"/>
</dbReference>
<dbReference type="InterPro" id="IPR005829">
    <property type="entry name" value="Sugar_transporter_CS"/>
</dbReference>
<dbReference type="GO" id="GO:0022857">
    <property type="term" value="F:transmembrane transporter activity"/>
    <property type="evidence" value="ECO:0007669"/>
    <property type="project" value="InterPro"/>
</dbReference>
<sequence length="401" mass="40070">MPVHSSVSPDGTRWPVVLALLAGGVLAAVHVGKVPPVLPTLSDDLGLGLIQGGFVVSTFYLLGMTLGLMTGVLADRLGRRRLVLAGLVSLCAGGAAGSLADGFAALLASRVLEGLGFMAVSVSSPALVVAASAPRDRPRTLALWSMFMPTGIALGLVAGSLTAAPEAWRGLWLAVAALTLAGTLTVTRMTRGLAAVHGPPPGSPWRVLGETLGRPRLLLLGAVFCAYAFQWIAVMVWLPTFLPAALGVGATTAALMTALVVIANVPGNYLGGRLLQRGVGLGRLVPGVSAVMALCAIGLFTEVLPPTARVTLVLVFSLTGGIIPAALFASAPARAASPGHLAAANGLLMQGSNIGQFLGPPLVAGAVTLAGGAWSGALAPVLTAAALTALAGVLAGPTGRS</sequence>
<evidence type="ECO:0000256" key="6">
    <source>
        <dbReference type="SAM" id="Phobius"/>
    </source>
</evidence>
<feature type="transmembrane region" description="Helical" evidence="6">
    <location>
        <begin position="244"/>
        <end position="263"/>
    </location>
</feature>
<dbReference type="InterPro" id="IPR011701">
    <property type="entry name" value="MFS"/>
</dbReference>
<dbReference type="Gene3D" id="1.20.1250.20">
    <property type="entry name" value="MFS general substrate transporter like domains"/>
    <property type="match status" value="1"/>
</dbReference>
<dbReference type="GO" id="GO:0005886">
    <property type="term" value="C:plasma membrane"/>
    <property type="evidence" value="ECO:0007669"/>
    <property type="project" value="UniProtKB-SubCell"/>
</dbReference>
<feature type="transmembrane region" description="Helical" evidence="6">
    <location>
        <begin position="114"/>
        <end position="134"/>
    </location>
</feature>
<evidence type="ECO:0000313" key="9">
    <source>
        <dbReference type="Proteomes" id="UP000434582"/>
    </source>
</evidence>
<feature type="transmembrane region" description="Helical" evidence="6">
    <location>
        <begin position="49"/>
        <end position="70"/>
    </location>
</feature>
<evidence type="ECO:0000259" key="7">
    <source>
        <dbReference type="PROSITE" id="PS50850"/>
    </source>
</evidence>
<dbReference type="InterPro" id="IPR050189">
    <property type="entry name" value="MFS_Efflux_Transporters"/>
</dbReference>
<organism evidence="8 9">
    <name type="scientific">Roseospira navarrensis</name>
    <dbReference type="NCBI Taxonomy" id="140058"/>
    <lineage>
        <taxon>Bacteria</taxon>
        <taxon>Pseudomonadati</taxon>
        <taxon>Pseudomonadota</taxon>
        <taxon>Alphaproteobacteria</taxon>
        <taxon>Rhodospirillales</taxon>
        <taxon>Rhodospirillaceae</taxon>
        <taxon>Roseospira</taxon>
    </lineage>
</organism>
<feature type="transmembrane region" description="Helical" evidence="6">
    <location>
        <begin position="217"/>
        <end position="238"/>
    </location>
</feature>
<keyword evidence="9" id="KW-1185">Reference proteome</keyword>
<gene>
    <name evidence="8" type="ORF">GHC57_11125</name>
</gene>
<protein>
    <submittedName>
        <fullName evidence="8">MFS transporter</fullName>
    </submittedName>
</protein>
<dbReference type="InterPro" id="IPR036259">
    <property type="entry name" value="MFS_trans_sf"/>
</dbReference>
<name>A0A7X1ZFJ3_9PROT</name>
<dbReference type="PANTHER" id="PTHR43124">
    <property type="entry name" value="PURINE EFFLUX PUMP PBUE"/>
    <property type="match status" value="1"/>
</dbReference>
<feature type="transmembrane region" description="Helical" evidence="6">
    <location>
        <begin position="284"/>
        <end position="304"/>
    </location>
</feature>